<evidence type="ECO:0000259" key="1">
    <source>
        <dbReference type="PROSITE" id="PS50943"/>
    </source>
</evidence>
<dbReference type="Pfam" id="PF13560">
    <property type="entry name" value="HTH_31"/>
    <property type="match status" value="1"/>
</dbReference>
<organism evidence="2 3">
    <name type="scientific">Croceicoccus marinus</name>
    <dbReference type="NCBI Taxonomy" id="450378"/>
    <lineage>
        <taxon>Bacteria</taxon>
        <taxon>Pseudomonadati</taxon>
        <taxon>Pseudomonadota</taxon>
        <taxon>Alphaproteobacteria</taxon>
        <taxon>Sphingomonadales</taxon>
        <taxon>Erythrobacteraceae</taxon>
        <taxon>Croceicoccus</taxon>
    </lineage>
</organism>
<dbReference type="InterPro" id="IPR001387">
    <property type="entry name" value="Cro/C1-type_HTH"/>
</dbReference>
<dbReference type="InterPro" id="IPR010982">
    <property type="entry name" value="Lambda_DNA-bd_dom_sf"/>
</dbReference>
<dbReference type="SMART" id="SM00530">
    <property type="entry name" value="HTH_XRE"/>
    <property type="match status" value="2"/>
</dbReference>
<dbReference type="Proteomes" id="UP000515297">
    <property type="component" value="Plasmid plas1"/>
</dbReference>
<proteinExistence type="predicted"/>
<dbReference type="SUPFAM" id="SSF47413">
    <property type="entry name" value="lambda repressor-like DNA-binding domains"/>
    <property type="match status" value="2"/>
</dbReference>
<evidence type="ECO:0000313" key="3">
    <source>
        <dbReference type="Proteomes" id="UP000515297"/>
    </source>
</evidence>
<geneLocation type="plasmid" evidence="2 3">
    <name>plas1</name>
</geneLocation>
<reference evidence="2 3" key="1">
    <citation type="submission" date="2020-08" db="EMBL/GenBank/DDBJ databases">
        <authorList>
            <person name="Liu G."/>
            <person name="Sun C."/>
        </authorList>
    </citation>
    <scope>NUCLEOTIDE SEQUENCE [LARGE SCALE GENOMIC DNA]</scope>
    <source>
        <strain evidence="2 3">OT19</strain>
        <plasmid evidence="2 3">plas1</plasmid>
    </source>
</reference>
<keyword evidence="2" id="KW-0614">Plasmid</keyword>
<accession>A0A7G6VZH2</accession>
<feature type="domain" description="HTH cro/C1-type" evidence="1">
    <location>
        <begin position="99"/>
        <end position="129"/>
    </location>
</feature>
<dbReference type="CDD" id="cd00093">
    <property type="entry name" value="HTH_XRE"/>
    <property type="match status" value="2"/>
</dbReference>
<evidence type="ECO:0000313" key="2">
    <source>
        <dbReference type="EMBL" id="QNE07137.1"/>
    </source>
</evidence>
<dbReference type="PROSITE" id="PS50943">
    <property type="entry name" value="HTH_CROC1"/>
    <property type="match status" value="1"/>
</dbReference>
<dbReference type="EMBL" id="CP060053">
    <property type="protein sequence ID" value="QNE07137.1"/>
    <property type="molecule type" value="Genomic_DNA"/>
</dbReference>
<name>A0A7G6VZH2_9SPHN</name>
<dbReference type="AlphaFoldDB" id="A0A7G6VZH2"/>
<sequence length="427" mass="47669">MVAFPDFPSEKGILLGPRVIEFRDGRDPKSPIIAIGDYAVAPVAAKFVEQPQVQIVDSGIVRSTVFPNKLRDLRRKAGYETLVDFIRETGLEEVNYIRLAKIERGQIFPRPDEVVALAKLLNVEPMSLFIDTVEKDFDRESWARDHTEASLTYRGGTREDMKIGAALRIRRRELGLSTTDLKKKFGMPAATASRIENAERPFHRWPDKIRKSAAKLMGGTSMRDIARSVTAYEQEGRLDAMMAELFSQRSLDQRHNASLLFLVKKIPGKKAENFAAKLENMMAEKGLVDWSSKLSLVAAGAQPDIFCEDRTMSVLEGKTHEGWTMLSETKKTFTRNFDGPGIAFKLDKPVLGIGIPSSALLVFELIDRSEVEGEMVLALIDGSRVRVVSARPAGRGFKLAQVNPDWQSTLSKESDVRVAKLSQIEMA</sequence>
<dbReference type="Gene3D" id="1.10.260.40">
    <property type="entry name" value="lambda repressor-like DNA-binding domains"/>
    <property type="match status" value="1"/>
</dbReference>
<dbReference type="GO" id="GO:0003677">
    <property type="term" value="F:DNA binding"/>
    <property type="evidence" value="ECO:0007669"/>
    <property type="project" value="InterPro"/>
</dbReference>
<gene>
    <name evidence="2" type="ORF">H4O24_19165</name>
</gene>
<protein>
    <submittedName>
        <fullName evidence="2">XRE family transcriptional regulator</fullName>
    </submittedName>
</protein>